<protein>
    <submittedName>
        <fullName evidence="2">Uncharacterized protein</fullName>
    </submittedName>
</protein>
<dbReference type="RefSeq" id="WP_252856167.1">
    <property type="nucleotide sequence ID" value="NZ_JAMXLR010000095.1"/>
</dbReference>
<dbReference type="PROSITE" id="PS51257">
    <property type="entry name" value="PROKAR_LIPOPROTEIN"/>
    <property type="match status" value="1"/>
</dbReference>
<feature type="compositionally biased region" description="Basic and acidic residues" evidence="1">
    <location>
        <begin position="26"/>
        <end position="53"/>
    </location>
</feature>
<evidence type="ECO:0000313" key="3">
    <source>
        <dbReference type="Proteomes" id="UP001155241"/>
    </source>
</evidence>
<evidence type="ECO:0000313" key="2">
    <source>
        <dbReference type="EMBL" id="MCO6048054.1"/>
    </source>
</evidence>
<feature type="region of interest" description="Disordered" evidence="1">
    <location>
        <begin position="20"/>
        <end position="53"/>
    </location>
</feature>
<gene>
    <name evidence="2" type="ORF">NG895_29480</name>
</gene>
<dbReference type="EMBL" id="JAMXLR010000095">
    <property type="protein sequence ID" value="MCO6048054.1"/>
    <property type="molecule type" value="Genomic_DNA"/>
</dbReference>
<evidence type="ECO:0000256" key="1">
    <source>
        <dbReference type="SAM" id="MobiDB-lite"/>
    </source>
</evidence>
<reference evidence="2" key="1">
    <citation type="submission" date="2022-06" db="EMBL/GenBank/DDBJ databases">
        <title>Aeoliella straminimaris, a novel planctomycete from sediments.</title>
        <authorList>
            <person name="Vitorino I.R."/>
            <person name="Lage O.M."/>
        </authorList>
    </citation>
    <scope>NUCLEOTIDE SEQUENCE</scope>
    <source>
        <strain evidence="2">ICT_H6.2</strain>
    </source>
</reference>
<keyword evidence="3" id="KW-1185">Reference proteome</keyword>
<name>A0A9X2FFU6_9BACT</name>
<sequence>MVGFRWMLAVVAVAGLSVTGCGNKSDSSDSHTEAGGAEEHAGHDHAEHEHADPKNLPEAVGLLAEMRDELAAAYKEGNTKEADGVIHEMGDMAKTAEKMLTSSDLDRYAQKEAQTSIDQIIEVLSTLHEESHGAEAKIDPATYDGQQDAMNDAISNLQKKVEKPADE</sequence>
<accession>A0A9X2FFU6</accession>
<dbReference type="AlphaFoldDB" id="A0A9X2FFU6"/>
<comment type="caution">
    <text evidence="2">The sequence shown here is derived from an EMBL/GenBank/DDBJ whole genome shotgun (WGS) entry which is preliminary data.</text>
</comment>
<dbReference type="Proteomes" id="UP001155241">
    <property type="component" value="Unassembled WGS sequence"/>
</dbReference>
<proteinExistence type="predicted"/>
<organism evidence="2 3">
    <name type="scientific">Aeoliella straminimaris</name>
    <dbReference type="NCBI Taxonomy" id="2954799"/>
    <lineage>
        <taxon>Bacteria</taxon>
        <taxon>Pseudomonadati</taxon>
        <taxon>Planctomycetota</taxon>
        <taxon>Planctomycetia</taxon>
        <taxon>Pirellulales</taxon>
        <taxon>Lacipirellulaceae</taxon>
        <taxon>Aeoliella</taxon>
    </lineage>
</organism>